<dbReference type="Proteomes" id="UP000523087">
    <property type="component" value="Unassembled WGS sequence"/>
</dbReference>
<protein>
    <submittedName>
        <fullName evidence="1">Uncharacterized protein</fullName>
    </submittedName>
</protein>
<dbReference type="AlphaFoldDB" id="A0A7V9Z9M8"/>
<dbReference type="EMBL" id="JACDUT010000015">
    <property type="protein sequence ID" value="MBA2876612.1"/>
    <property type="molecule type" value="Genomic_DNA"/>
</dbReference>
<keyword evidence="2" id="KW-1185">Reference proteome</keyword>
<sequence>MKNRSGAVQFAVLSSSLQERTRKQFEEANWGTGQSSPWVDNFRVVKVKKISDTKLQFTIAYNLVTSYARLGSGQKVITVEKNPEPYRTNWFITKITTKYNQWEAFAPAETVIK</sequence>
<comment type="caution">
    <text evidence="1">The sequence shown here is derived from an EMBL/GenBank/DDBJ whole genome shotgun (WGS) entry which is preliminary data.</text>
</comment>
<dbReference type="RefSeq" id="WP_309505741.1">
    <property type="nucleotide sequence ID" value="NZ_JACDUT010000015.1"/>
</dbReference>
<organism evidence="1 2">
    <name type="scientific">Thermaerobacillus caldiproteolyticus</name>
    <dbReference type="NCBI Taxonomy" id="247480"/>
    <lineage>
        <taxon>Bacteria</taxon>
        <taxon>Bacillati</taxon>
        <taxon>Bacillota</taxon>
        <taxon>Bacilli</taxon>
        <taxon>Bacillales</taxon>
        <taxon>Anoxybacillaceae</taxon>
        <taxon>Thermaerobacillus</taxon>
    </lineage>
</organism>
<reference evidence="1 2" key="1">
    <citation type="submission" date="2020-07" db="EMBL/GenBank/DDBJ databases">
        <title>Genomic Encyclopedia of Type Strains, Phase IV (KMG-IV): sequencing the most valuable type-strain genomes for metagenomic binning, comparative biology and taxonomic classification.</title>
        <authorList>
            <person name="Goeker M."/>
        </authorList>
    </citation>
    <scope>NUCLEOTIDE SEQUENCE [LARGE SCALE GENOMIC DNA]</scope>
    <source>
        <strain evidence="1 2">DSM 15730</strain>
    </source>
</reference>
<evidence type="ECO:0000313" key="1">
    <source>
        <dbReference type="EMBL" id="MBA2876612.1"/>
    </source>
</evidence>
<proteinExistence type="predicted"/>
<name>A0A7V9Z9M8_9BACL</name>
<gene>
    <name evidence="1" type="ORF">HNR31_003430</name>
</gene>
<accession>A0A7V9Z9M8</accession>
<evidence type="ECO:0000313" key="2">
    <source>
        <dbReference type="Proteomes" id="UP000523087"/>
    </source>
</evidence>